<keyword evidence="3 4" id="KW-0067">ATP-binding</keyword>
<evidence type="ECO:0000256" key="2">
    <source>
        <dbReference type="ARBA" id="ARBA00022741"/>
    </source>
</evidence>
<gene>
    <name evidence="5" type="ORF">JHU38_07025</name>
</gene>
<evidence type="ECO:0000313" key="6">
    <source>
        <dbReference type="Proteomes" id="UP000664265"/>
    </source>
</evidence>
<dbReference type="NCBIfam" id="TIGR02727">
    <property type="entry name" value="MTHFS_bact"/>
    <property type="match status" value="1"/>
</dbReference>
<dbReference type="EC" id="6.3.3.2" evidence="4"/>
<dbReference type="Proteomes" id="UP000664265">
    <property type="component" value="Unassembled WGS sequence"/>
</dbReference>
<reference evidence="5 6" key="1">
    <citation type="submission" date="2021-01" db="EMBL/GenBank/DDBJ databases">
        <title>Prevotella A2931 sp. nov.</title>
        <authorList>
            <person name="Buhl M."/>
            <person name="Oberhettinger P."/>
        </authorList>
    </citation>
    <scope>NUCLEOTIDE SEQUENCE [LARGE SCALE GENOMIC DNA]</scope>
    <source>
        <strain evidence="5 6">A2931</strain>
    </source>
</reference>
<evidence type="ECO:0000256" key="1">
    <source>
        <dbReference type="ARBA" id="ARBA00010638"/>
    </source>
</evidence>
<evidence type="ECO:0000256" key="4">
    <source>
        <dbReference type="RuleBase" id="RU361279"/>
    </source>
</evidence>
<keyword evidence="6" id="KW-1185">Reference proteome</keyword>
<dbReference type="Gene3D" id="3.40.50.10420">
    <property type="entry name" value="NagB/RpiA/CoA transferase-like"/>
    <property type="match status" value="1"/>
</dbReference>
<dbReference type="SUPFAM" id="SSF100950">
    <property type="entry name" value="NagB/RpiA/CoA transferase-like"/>
    <property type="match status" value="1"/>
</dbReference>
<comment type="catalytic activity">
    <reaction evidence="4">
        <text>(6S)-5-formyl-5,6,7,8-tetrahydrofolate + ATP = (6R)-5,10-methenyltetrahydrofolate + ADP + phosphate</text>
        <dbReference type="Rhea" id="RHEA:10488"/>
        <dbReference type="ChEBI" id="CHEBI:30616"/>
        <dbReference type="ChEBI" id="CHEBI:43474"/>
        <dbReference type="ChEBI" id="CHEBI:57455"/>
        <dbReference type="ChEBI" id="CHEBI:57457"/>
        <dbReference type="ChEBI" id="CHEBI:456216"/>
        <dbReference type="EC" id="6.3.3.2"/>
    </reaction>
</comment>
<comment type="similarity">
    <text evidence="1 4">Belongs to the 5-formyltetrahydrofolate cyclo-ligase family.</text>
</comment>
<accession>A0ABS3M5S3</accession>
<protein>
    <recommendedName>
        <fullName evidence="4">5-formyltetrahydrofolate cyclo-ligase</fullName>
        <ecNumber evidence="4">6.3.3.2</ecNumber>
    </recommendedName>
</protein>
<dbReference type="PANTHER" id="PTHR23407">
    <property type="entry name" value="ATPASE INHIBITOR/5-FORMYLTETRAHYDROFOLATE CYCLO-LIGASE"/>
    <property type="match status" value="1"/>
</dbReference>
<organism evidence="5 6">
    <name type="scientific">Prevotella illustrans</name>
    <dbReference type="NCBI Taxonomy" id="2800387"/>
    <lineage>
        <taxon>Bacteria</taxon>
        <taxon>Pseudomonadati</taxon>
        <taxon>Bacteroidota</taxon>
        <taxon>Bacteroidia</taxon>
        <taxon>Bacteroidales</taxon>
        <taxon>Prevotellaceae</taxon>
        <taxon>Prevotella</taxon>
    </lineage>
</organism>
<dbReference type="InterPro" id="IPR024185">
    <property type="entry name" value="FTHF_cligase-like_sf"/>
</dbReference>
<keyword evidence="4" id="KW-0460">Magnesium</keyword>
<evidence type="ECO:0000256" key="3">
    <source>
        <dbReference type="ARBA" id="ARBA00022840"/>
    </source>
</evidence>
<dbReference type="EMBL" id="JAERMS010000018">
    <property type="protein sequence ID" value="MBO1363523.1"/>
    <property type="molecule type" value="Genomic_DNA"/>
</dbReference>
<dbReference type="PANTHER" id="PTHR23407:SF1">
    <property type="entry name" value="5-FORMYLTETRAHYDROFOLATE CYCLO-LIGASE"/>
    <property type="match status" value="1"/>
</dbReference>
<dbReference type="PIRSF" id="PIRSF006806">
    <property type="entry name" value="FTHF_cligase"/>
    <property type="match status" value="1"/>
</dbReference>
<dbReference type="Pfam" id="PF01812">
    <property type="entry name" value="5-FTHF_cyc-lig"/>
    <property type="match status" value="1"/>
</dbReference>
<name>A0ABS3M5S3_9BACT</name>
<dbReference type="GO" id="GO:0030272">
    <property type="term" value="F:5-formyltetrahydrofolate cyclo-ligase activity"/>
    <property type="evidence" value="ECO:0007669"/>
    <property type="project" value="UniProtKB-EC"/>
</dbReference>
<dbReference type="InterPro" id="IPR002698">
    <property type="entry name" value="FTHF_cligase"/>
</dbReference>
<dbReference type="InterPro" id="IPR037171">
    <property type="entry name" value="NagB/RpiA_transferase-like"/>
</dbReference>
<sequence length="185" mass="21644">MQKRELRQEIRNRKRQFTEEQLRELSLPIINKLLAHPRVSNAKTIMLYYSMPDEVYTHEVIDLLAEEGKTVLLPKITDGQTIEPRIYRGRQNLKEDGTFHIQEPTGEVYTKPEQIDVIIVPGMSFDHHGNRLGRGRGYYDRFLNAISSIYKIGVCFHFQRVNEVPTDENDIRMDEVIDNGEEKTV</sequence>
<keyword evidence="4" id="KW-0479">Metal-binding</keyword>
<proteinExistence type="inferred from homology"/>
<dbReference type="RefSeq" id="WP_107581082.1">
    <property type="nucleotide sequence ID" value="NZ_JAERMS010000018.1"/>
</dbReference>
<keyword evidence="5" id="KW-0436">Ligase</keyword>
<evidence type="ECO:0000313" key="5">
    <source>
        <dbReference type="EMBL" id="MBO1363523.1"/>
    </source>
</evidence>
<comment type="caution">
    <text evidence="5">The sequence shown here is derived from an EMBL/GenBank/DDBJ whole genome shotgun (WGS) entry which is preliminary data.</text>
</comment>
<keyword evidence="2 4" id="KW-0547">Nucleotide-binding</keyword>
<comment type="cofactor">
    <cofactor evidence="4">
        <name>Mg(2+)</name>
        <dbReference type="ChEBI" id="CHEBI:18420"/>
    </cofactor>
</comment>